<evidence type="ECO:0000313" key="4">
    <source>
        <dbReference type="Proteomes" id="UP000029665"/>
    </source>
</evidence>
<dbReference type="HOGENOM" id="CLU_409467_0_0_1"/>
<evidence type="ECO:0000313" key="3">
    <source>
        <dbReference type="EMBL" id="CDO72221.1"/>
    </source>
</evidence>
<sequence>MRALPRPSGSPATRLVGSQRHSAALQQNSGHRRLSKEAAARLLAMRDPYRSRSRSQSPRRREMAGSSQNTQSSLGGSGAPSQQERSRHPQAEASPSPRQFSHPSGTTQHMPTRPHAHCEPPPQHGEATNGQGDPSPVRHYNLTQMSRARNIGQIATKRVDYRTQATPQPVLPSNGPAVGLVTGFLQDEYSDDDGSIPVVDDYDPHARAALTAYVYRHETSRDANASDDGQESSYNHPRASTPYNNNIVDDYDSRSSHHGNTLARDPGGQSGFSSPHSAISYTTDPPHARARSTSPLEARLASVEQYRKAQRIVEAKAGGRQRARKGDYEPEAQEVIHGAAVIFKSLICSLDAYPNKLSEKTWAVDAWHAAAAKLDIKLAPTNDTLGLPPQIAQYSWNLRGEIKNTARSLVQGAYGFKAGLTPPSRLYNQERCVFLRQGCTFAYEIIGEAERDHLGLYEAEIIQSIINRVFYKTATDDGVALAKVYEPFPFVGLALVLTAIQCSIDEWDTGAFVKVTFSEEGYYSVYRRHLQDLRAFEEESGADRILTEICSNISTRGR</sequence>
<dbReference type="EMBL" id="CCBP010000111">
    <property type="protein sequence ID" value="CDO72221.1"/>
    <property type="molecule type" value="Genomic_DNA"/>
</dbReference>
<name>A0A060SDC0_PYCCI</name>
<gene>
    <name evidence="3" type="ORF">BN946_scf184970.g73</name>
</gene>
<feature type="domain" description="DUF6532" evidence="2">
    <location>
        <begin position="340"/>
        <end position="536"/>
    </location>
</feature>
<feature type="region of interest" description="Disordered" evidence="1">
    <location>
        <begin position="220"/>
        <end position="296"/>
    </location>
</feature>
<dbReference type="Proteomes" id="UP000029665">
    <property type="component" value="Unassembled WGS sequence"/>
</dbReference>
<keyword evidence="4" id="KW-1185">Reference proteome</keyword>
<dbReference type="OMA" id="GSHEYAM"/>
<feature type="compositionally biased region" description="Polar residues" evidence="1">
    <location>
        <begin position="271"/>
        <end position="283"/>
    </location>
</feature>
<feature type="compositionally biased region" description="Polar residues" evidence="1">
    <location>
        <begin position="65"/>
        <end position="83"/>
    </location>
</feature>
<dbReference type="OrthoDB" id="3268553at2759"/>
<evidence type="ECO:0000259" key="2">
    <source>
        <dbReference type="Pfam" id="PF20149"/>
    </source>
</evidence>
<organism evidence="3 4">
    <name type="scientific">Pycnoporus cinnabarinus</name>
    <name type="common">Cinnabar-red polypore</name>
    <name type="synonym">Trametes cinnabarina</name>
    <dbReference type="NCBI Taxonomy" id="5643"/>
    <lineage>
        <taxon>Eukaryota</taxon>
        <taxon>Fungi</taxon>
        <taxon>Dikarya</taxon>
        <taxon>Basidiomycota</taxon>
        <taxon>Agaricomycotina</taxon>
        <taxon>Agaricomycetes</taxon>
        <taxon>Polyporales</taxon>
        <taxon>Polyporaceae</taxon>
        <taxon>Trametes</taxon>
    </lineage>
</organism>
<comment type="caution">
    <text evidence="3">The sequence shown here is derived from an EMBL/GenBank/DDBJ whole genome shotgun (WGS) entry which is preliminary data.</text>
</comment>
<dbReference type="STRING" id="5643.A0A060SDC0"/>
<reference evidence="3" key="1">
    <citation type="submission" date="2014-01" db="EMBL/GenBank/DDBJ databases">
        <title>The genome of the white-rot fungus Pycnoporus cinnabarinus: a basidiomycete model with a versatile arsenal for lignocellulosic biomass breakdown.</title>
        <authorList>
            <person name="Levasseur A."/>
            <person name="Lomascolo A."/>
            <person name="Ruiz-Duenas F.J."/>
            <person name="Uzan E."/>
            <person name="Piumi F."/>
            <person name="Kues U."/>
            <person name="Ram A.F.J."/>
            <person name="Murat C."/>
            <person name="Haon M."/>
            <person name="Benoit I."/>
            <person name="Arfi Y."/>
            <person name="Chevret D."/>
            <person name="Drula E."/>
            <person name="Kwon M.J."/>
            <person name="Gouret P."/>
            <person name="Lesage-Meessen L."/>
            <person name="Lombard V."/>
            <person name="Mariette J."/>
            <person name="Noirot C."/>
            <person name="Park J."/>
            <person name="Patyshakuliyeva A."/>
            <person name="Wieneger R.A.B."/>
            <person name="Wosten H.A.B."/>
            <person name="Martin F."/>
            <person name="Coutinho P.M."/>
            <person name="de Vries R."/>
            <person name="Martinez A.T."/>
            <person name="Klopp C."/>
            <person name="Pontarotti P."/>
            <person name="Henrissat B."/>
            <person name="Record E."/>
        </authorList>
    </citation>
    <scope>NUCLEOTIDE SEQUENCE [LARGE SCALE GENOMIC DNA]</scope>
    <source>
        <strain evidence="3">BRFM137</strain>
    </source>
</reference>
<dbReference type="InterPro" id="IPR045341">
    <property type="entry name" value="DUF6532"/>
</dbReference>
<proteinExistence type="predicted"/>
<feature type="compositionally biased region" description="Polar residues" evidence="1">
    <location>
        <begin position="96"/>
        <end position="110"/>
    </location>
</feature>
<accession>A0A060SDC0</accession>
<feature type="region of interest" description="Disordered" evidence="1">
    <location>
        <begin position="1"/>
        <end position="139"/>
    </location>
</feature>
<dbReference type="Pfam" id="PF20149">
    <property type="entry name" value="DUF6532"/>
    <property type="match status" value="1"/>
</dbReference>
<evidence type="ECO:0000256" key="1">
    <source>
        <dbReference type="SAM" id="MobiDB-lite"/>
    </source>
</evidence>
<feature type="compositionally biased region" description="Polar residues" evidence="1">
    <location>
        <begin position="19"/>
        <end position="29"/>
    </location>
</feature>
<dbReference type="AlphaFoldDB" id="A0A060SDC0"/>
<protein>
    <recommendedName>
        <fullName evidence="2">DUF6532 domain-containing protein</fullName>
    </recommendedName>
</protein>